<dbReference type="InterPro" id="IPR050564">
    <property type="entry name" value="F420-G6PD/mer"/>
</dbReference>
<reference evidence="6 7" key="1">
    <citation type="submission" date="2015-03" db="EMBL/GenBank/DDBJ databases">
        <authorList>
            <consortium name="Pathogen Informatics"/>
        </authorList>
    </citation>
    <scope>NUCLEOTIDE SEQUENCE [LARGE SCALE GENOMIC DNA]</scope>
    <source>
        <strain evidence="3 9">Bir 187</strain>
        <strain evidence="2 8">H09601792</strain>
        <strain evidence="4 7">M09401471</strain>
        <strain evidence="6">N09902308</strain>
    </source>
</reference>
<reference evidence="5" key="2">
    <citation type="submission" date="2015-03" db="EMBL/GenBank/DDBJ databases">
        <authorList>
            <consortium name="Pathogen Informatics"/>
            <person name="Murphy D."/>
        </authorList>
    </citation>
    <scope>NUCLEOTIDE SEQUENCE</scope>
    <source>
        <strain evidence="5">N09902308</strain>
    </source>
</reference>
<evidence type="ECO:0000313" key="6">
    <source>
        <dbReference type="Proteomes" id="UP000039021"/>
    </source>
</evidence>
<evidence type="ECO:0000313" key="3">
    <source>
        <dbReference type="EMBL" id="CKS19668.1"/>
    </source>
</evidence>
<protein>
    <submittedName>
        <fullName evidence="4">F420-dependent glucose-6-phosphate dehydrogenase</fullName>
        <ecNumber evidence="4">1.-.-.-</ecNumber>
    </submittedName>
</protein>
<dbReference type="PANTHER" id="PTHR43244:SF1">
    <property type="entry name" value="5,10-METHYLENETETRAHYDROMETHANOPTERIN REDUCTASE"/>
    <property type="match status" value="1"/>
</dbReference>
<dbReference type="EMBL" id="CSAJ01000323">
    <property type="protein sequence ID" value="COW37283.1"/>
    <property type="molecule type" value="Genomic_DNA"/>
</dbReference>
<evidence type="ECO:0000313" key="7">
    <source>
        <dbReference type="Proteomes" id="UP000044938"/>
    </source>
</evidence>
<dbReference type="Proteomes" id="UP000046947">
    <property type="component" value="Unassembled WGS sequence"/>
</dbReference>
<gene>
    <name evidence="4" type="primary">fgd2</name>
    <name evidence="2" type="ORF">ERS007688_01834</name>
    <name evidence="4" type="ORF">ERS007720_02487</name>
    <name evidence="5" type="ORF">ERS007739_02551</name>
    <name evidence="3" type="ORF">ERS027661_02729</name>
</gene>
<evidence type="ECO:0000313" key="9">
    <source>
        <dbReference type="Proteomes" id="UP000049023"/>
    </source>
</evidence>
<dbReference type="EMBL" id="CSBK01001185">
    <property type="protein sequence ID" value="COY40177.1"/>
    <property type="molecule type" value="Genomic_DNA"/>
</dbReference>
<dbReference type="EMBL" id="CNFU01000614">
    <property type="protein sequence ID" value="CKS19668.1"/>
    <property type="molecule type" value="Genomic_DNA"/>
</dbReference>
<dbReference type="GO" id="GO:0016491">
    <property type="term" value="F:oxidoreductase activity"/>
    <property type="evidence" value="ECO:0007669"/>
    <property type="project" value="UniProtKB-KW"/>
</dbReference>
<evidence type="ECO:0000313" key="4">
    <source>
        <dbReference type="EMBL" id="COW37283.1"/>
    </source>
</evidence>
<evidence type="ECO:0000313" key="5">
    <source>
        <dbReference type="EMBL" id="COY40177.1"/>
    </source>
</evidence>
<evidence type="ECO:0000313" key="2">
    <source>
        <dbReference type="EMBL" id="CFE50952.1"/>
    </source>
</evidence>
<dbReference type="Proteomes" id="UP000049023">
    <property type="component" value="Unassembled WGS sequence"/>
</dbReference>
<dbReference type="EMBL" id="CFOH01000260">
    <property type="protein sequence ID" value="CFE50952.1"/>
    <property type="molecule type" value="Genomic_DNA"/>
</dbReference>
<dbReference type="PANTHER" id="PTHR43244">
    <property type="match status" value="1"/>
</dbReference>
<organism evidence="4 7">
    <name type="scientific">Mycobacterium tuberculosis</name>
    <dbReference type="NCBI Taxonomy" id="1773"/>
    <lineage>
        <taxon>Bacteria</taxon>
        <taxon>Bacillati</taxon>
        <taxon>Actinomycetota</taxon>
        <taxon>Actinomycetes</taxon>
        <taxon>Mycobacteriales</taxon>
        <taxon>Mycobacteriaceae</taxon>
        <taxon>Mycobacterium</taxon>
        <taxon>Mycobacterium tuberculosis complex</taxon>
    </lineage>
</organism>
<proteinExistence type="predicted"/>
<sequence>MWRFTAGAVDQPNPVEIQRAAESNPIEKVLANWAVGTDPGVHIGAVQAVLDAGAVPFLHFPQDDPITAIDFYRTNVLPELR</sequence>
<dbReference type="AlphaFoldDB" id="A0A655J4W4"/>
<evidence type="ECO:0000313" key="8">
    <source>
        <dbReference type="Proteomes" id="UP000046947"/>
    </source>
</evidence>
<dbReference type="EC" id="1.-.-.-" evidence="4"/>
<keyword evidence="1 4" id="KW-0560">Oxidoreductase</keyword>
<evidence type="ECO:0000256" key="1">
    <source>
        <dbReference type="ARBA" id="ARBA00023002"/>
    </source>
</evidence>
<name>A0A655J4W4_MYCTX</name>
<dbReference type="Proteomes" id="UP000039021">
    <property type="component" value="Unassembled WGS sequence"/>
</dbReference>
<accession>A0A655J4W4</accession>
<dbReference type="Proteomes" id="UP000044938">
    <property type="component" value="Unassembled WGS sequence"/>
</dbReference>